<proteinExistence type="predicted"/>
<dbReference type="Proteomes" id="UP000233469">
    <property type="component" value="Unassembled WGS sequence"/>
</dbReference>
<protein>
    <recommendedName>
        <fullName evidence="1">Protein kinase domain-containing protein</fullName>
    </recommendedName>
</protein>
<dbReference type="Pfam" id="PF07714">
    <property type="entry name" value="PK_Tyr_Ser-Thr"/>
    <property type="match status" value="1"/>
</dbReference>
<comment type="caution">
    <text evidence="2">The sequence shown here is derived from an EMBL/GenBank/DDBJ whole genome shotgun (WGS) entry which is preliminary data.</text>
</comment>
<reference evidence="2 3" key="1">
    <citation type="submission" date="2016-04" db="EMBL/GenBank/DDBJ databases">
        <title>Genome analyses suggest a sexual origin of heterokaryosis in a supposedly ancient asexual fungus.</title>
        <authorList>
            <person name="Ropars J."/>
            <person name="Sedzielewska K."/>
            <person name="Noel J."/>
            <person name="Charron P."/>
            <person name="Farinelli L."/>
            <person name="Marton T."/>
            <person name="Kruger M."/>
            <person name="Pelin A."/>
            <person name="Brachmann A."/>
            <person name="Corradi N."/>
        </authorList>
    </citation>
    <scope>NUCLEOTIDE SEQUENCE [LARGE SCALE GENOMIC DNA]</scope>
    <source>
        <strain evidence="2 3">C2</strain>
    </source>
</reference>
<evidence type="ECO:0000313" key="3">
    <source>
        <dbReference type="Proteomes" id="UP000233469"/>
    </source>
</evidence>
<dbReference type="InterPro" id="IPR000719">
    <property type="entry name" value="Prot_kinase_dom"/>
</dbReference>
<accession>A0A2N1MK40</accession>
<evidence type="ECO:0000259" key="1">
    <source>
        <dbReference type="PROSITE" id="PS50011"/>
    </source>
</evidence>
<dbReference type="SUPFAM" id="SSF56112">
    <property type="entry name" value="Protein kinase-like (PK-like)"/>
    <property type="match status" value="1"/>
</dbReference>
<dbReference type="EMBL" id="LLXL01002050">
    <property type="protein sequence ID" value="PKK62005.1"/>
    <property type="molecule type" value="Genomic_DNA"/>
</dbReference>
<organism evidence="2 3">
    <name type="scientific">Rhizophagus irregularis</name>
    <dbReference type="NCBI Taxonomy" id="588596"/>
    <lineage>
        <taxon>Eukaryota</taxon>
        <taxon>Fungi</taxon>
        <taxon>Fungi incertae sedis</taxon>
        <taxon>Mucoromycota</taxon>
        <taxon>Glomeromycotina</taxon>
        <taxon>Glomeromycetes</taxon>
        <taxon>Glomerales</taxon>
        <taxon>Glomeraceae</taxon>
        <taxon>Rhizophagus</taxon>
    </lineage>
</organism>
<dbReference type="AlphaFoldDB" id="A0A2N1MK40"/>
<dbReference type="Gene3D" id="1.10.510.10">
    <property type="entry name" value="Transferase(Phosphotransferase) domain 1"/>
    <property type="match status" value="1"/>
</dbReference>
<reference evidence="2 3" key="2">
    <citation type="submission" date="2017-10" db="EMBL/GenBank/DDBJ databases">
        <title>Extensive intraspecific genome diversity in a model arbuscular mycorrhizal fungus.</title>
        <authorList>
            <person name="Chen E.C.H."/>
            <person name="Morin E."/>
            <person name="Baudet D."/>
            <person name="Noel J."/>
            <person name="Ndikumana S."/>
            <person name="Charron P."/>
            <person name="St-Onge C."/>
            <person name="Giorgi J."/>
            <person name="Grigoriev I.V."/>
            <person name="Roux C."/>
            <person name="Martin F.M."/>
            <person name="Corradi N."/>
        </authorList>
    </citation>
    <scope>NUCLEOTIDE SEQUENCE [LARGE SCALE GENOMIC DNA]</scope>
    <source>
        <strain evidence="2 3">C2</strain>
    </source>
</reference>
<dbReference type="InterPro" id="IPR011009">
    <property type="entry name" value="Kinase-like_dom_sf"/>
</dbReference>
<evidence type="ECO:0000313" key="2">
    <source>
        <dbReference type="EMBL" id="PKK62005.1"/>
    </source>
</evidence>
<dbReference type="GO" id="GO:0005524">
    <property type="term" value="F:ATP binding"/>
    <property type="evidence" value="ECO:0007669"/>
    <property type="project" value="InterPro"/>
</dbReference>
<dbReference type="GO" id="GO:0004672">
    <property type="term" value="F:protein kinase activity"/>
    <property type="evidence" value="ECO:0007669"/>
    <property type="project" value="InterPro"/>
</dbReference>
<gene>
    <name evidence="2" type="ORF">RhiirC2_791009</name>
</gene>
<name>A0A2N1MK40_9GLOM</name>
<feature type="domain" description="Protein kinase" evidence="1">
    <location>
        <begin position="1"/>
        <end position="200"/>
    </location>
</feature>
<dbReference type="VEuPathDB" id="FungiDB:FUN_021440"/>
<dbReference type="PROSITE" id="PS50011">
    <property type="entry name" value="PROTEIN_KINASE_DOM"/>
    <property type="match status" value="1"/>
</dbReference>
<sequence length="200" mass="23308">MSEAWVGVEKHNDDFIWKLIYEEAPNNVREFGLQSLSLSDNKKNLMLDSYYTVVSSENSKYNVIQKYNILISDLGPLCNVFSDSLSYSKEFYGVLPYIAPEILSNIGNDNEKEEIYTKATDVYSFAMIMWELTSDFRFNDKMLDNSPLNRPNINEIINIMNLNPEIIEVAEIERKELVKSNDWILFNNYKILEAFILVEI</sequence>
<dbReference type="InterPro" id="IPR001245">
    <property type="entry name" value="Ser-Thr/Tyr_kinase_cat_dom"/>
</dbReference>
<dbReference type="VEuPathDB" id="FungiDB:RhiirFUN_023338"/>